<dbReference type="EMBL" id="JBHUKR010000007">
    <property type="protein sequence ID" value="MFD2418087.1"/>
    <property type="molecule type" value="Genomic_DNA"/>
</dbReference>
<comment type="caution">
    <text evidence="3">The sequence shown here is derived from an EMBL/GenBank/DDBJ whole genome shotgun (WGS) entry which is preliminary data.</text>
</comment>
<reference evidence="4" key="1">
    <citation type="journal article" date="2019" name="Int. J. Syst. Evol. Microbiol.">
        <title>The Global Catalogue of Microorganisms (GCM) 10K type strain sequencing project: providing services to taxonomists for standard genome sequencing and annotation.</title>
        <authorList>
            <consortium name="The Broad Institute Genomics Platform"/>
            <consortium name="The Broad Institute Genome Sequencing Center for Infectious Disease"/>
            <person name="Wu L."/>
            <person name="Ma J."/>
        </authorList>
    </citation>
    <scope>NUCLEOTIDE SEQUENCE [LARGE SCALE GENOMIC DNA]</scope>
    <source>
        <strain evidence="4">CGMCC 4.7645</strain>
    </source>
</reference>
<keyword evidence="2" id="KW-0472">Membrane</keyword>
<evidence type="ECO:0000313" key="3">
    <source>
        <dbReference type="EMBL" id="MFD2418087.1"/>
    </source>
</evidence>
<keyword evidence="2" id="KW-1133">Transmembrane helix</keyword>
<name>A0ABW5FWB8_9PSEU</name>
<feature type="compositionally biased region" description="Low complexity" evidence="1">
    <location>
        <begin position="224"/>
        <end position="235"/>
    </location>
</feature>
<feature type="compositionally biased region" description="Pro residues" evidence="1">
    <location>
        <begin position="68"/>
        <end position="81"/>
    </location>
</feature>
<gene>
    <name evidence="3" type="ORF">ACFSXZ_17325</name>
</gene>
<evidence type="ECO:0000313" key="4">
    <source>
        <dbReference type="Proteomes" id="UP001597417"/>
    </source>
</evidence>
<dbReference type="RefSeq" id="WP_378266050.1">
    <property type="nucleotide sequence ID" value="NZ_JBHUKR010000007.1"/>
</dbReference>
<sequence length="394" mass="40854">MSWQEELRKLDEELASGRLSADDYRVRRDQVLSSAVGQPDNTAAPQQPVPPAENNGAAGDSTQVIQPVSPPQGTPQQQPPPEDAERTQAVPPWRPQQPMDPGRPPYGQPQYPASPPGGFPQAGPVAPAGGFPQAGPVSPAGGFQQPWNAPEADQTPPWGGGDLPPLVPSGDPGWVQQGPESFDDKSGNGNTKKIIAIVAAVVVLAGIALGAYLLWGTGGGGGHEAAPSSAAQPTSQAPPDPLAVANIPGAAESHENVTTFNAVPGLNYLNSNELSTYSSAGAAATKYVVHHLDDGNTVVLLLTEVNSPVAAQNAANQLMSIQIRNGASRLNDSPNGVYATTIKPKENNDAQVRGHYAHGNVIVRVEVSGKNQQSAQTDFSNVLASQMQVLPANA</sequence>
<feature type="region of interest" description="Disordered" evidence="1">
    <location>
        <begin position="16"/>
        <end position="188"/>
    </location>
</feature>
<proteinExistence type="predicted"/>
<feature type="compositionally biased region" description="Basic and acidic residues" evidence="1">
    <location>
        <begin position="20"/>
        <end position="30"/>
    </location>
</feature>
<dbReference type="Proteomes" id="UP001597417">
    <property type="component" value="Unassembled WGS sequence"/>
</dbReference>
<protein>
    <recommendedName>
        <fullName evidence="5">Flagellar basal body-associated protein FliL</fullName>
    </recommendedName>
</protein>
<keyword evidence="2" id="KW-0812">Transmembrane</keyword>
<feature type="compositionally biased region" description="Pro residues" evidence="1">
    <location>
        <begin position="101"/>
        <end position="118"/>
    </location>
</feature>
<feature type="region of interest" description="Disordered" evidence="1">
    <location>
        <begin position="222"/>
        <end position="242"/>
    </location>
</feature>
<evidence type="ECO:0000256" key="2">
    <source>
        <dbReference type="SAM" id="Phobius"/>
    </source>
</evidence>
<accession>A0ABW5FWB8</accession>
<evidence type="ECO:0000256" key="1">
    <source>
        <dbReference type="SAM" id="MobiDB-lite"/>
    </source>
</evidence>
<feature type="compositionally biased region" description="Polar residues" evidence="1">
    <location>
        <begin position="31"/>
        <end position="45"/>
    </location>
</feature>
<organism evidence="3 4">
    <name type="scientific">Amycolatopsis pigmentata</name>
    <dbReference type="NCBI Taxonomy" id="450801"/>
    <lineage>
        <taxon>Bacteria</taxon>
        <taxon>Bacillati</taxon>
        <taxon>Actinomycetota</taxon>
        <taxon>Actinomycetes</taxon>
        <taxon>Pseudonocardiales</taxon>
        <taxon>Pseudonocardiaceae</taxon>
        <taxon>Amycolatopsis</taxon>
    </lineage>
</organism>
<keyword evidence="4" id="KW-1185">Reference proteome</keyword>
<evidence type="ECO:0008006" key="5">
    <source>
        <dbReference type="Google" id="ProtNLM"/>
    </source>
</evidence>
<feature type="transmembrane region" description="Helical" evidence="2">
    <location>
        <begin position="194"/>
        <end position="215"/>
    </location>
</feature>